<gene>
    <name evidence="1" type="ORF">D7Y13_44360</name>
</gene>
<name>A0ABX9Q2V7_9BACT</name>
<comment type="caution">
    <text evidence="1">The sequence shown here is derived from an EMBL/GenBank/DDBJ whole genome shotgun (WGS) entry which is preliminary data.</text>
</comment>
<organism evidence="1 2">
    <name type="scientific">Corallococcus praedator</name>
    <dbReference type="NCBI Taxonomy" id="2316724"/>
    <lineage>
        <taxon>Bacteria</taxon>
        <taxon>Pseudomonadati</taxon>
        <taxon>Myxococcota</taxon>
        <taxon>Myxococcia</taxon>
        <taxon>Myxococcales</taxon>
        <taxon>Cystobacterineae</taxon>
        <taxon>Myxococcaceae</taxon>
        <taxon>Corallococcus</taxon>
    </lineage>
</organism>
<dbReference type="Proteomes" id="UP000278907">
    <property type="component" value="Unassembled WGS sequence"/>
</dbReference>
<keyword evidence="2" id="KW-1185">Reference proteome</keyword>
<evidence type="ECO:0008006" key="3">
    <source>
        <dbReference type="Google" id="ProtNLM"/>
    </source>
</evidence>
<accession>A0ABX9Q2V7</accession>
<proteinExistence type="predicted"/>
<sequence>MLEQLLPVLGSRGGAPNRTDVITLHAELIGIEEVGAAYLASVEFSGLIRESAEEGAVPFRELWMLSCDKAGAPSWRLARQQALF</sequence>
<reference evidence="1 2" key="1">
    <citation type="submission" date="2018-09" db="EMBL/GenBank/DDBJ databases">
        <authorList>
            <person name="Livingstone P.G."/>
            <person name="Whitworth D.E."/>
        </authorList>
    </citation>
    <scope>NUCLEOTIDE SEQUENCE [LARGE SCALE GENOMIC DNA]</scope>
    <source>
        <strain evidence="1 2">CA031B</strain>
    </source>
</reference>
<dbReference type="EMBL" id="RAWI01001332">
    <property type="protein sequence ID" value="RKH76497.1"/>
    <property type="molecule type" value="Genomic_DNA"/>
</dbReference>
<protein>
    <recommendedName>
        <fullName evidence="3">Tim44-like domain-containing protein</fullName>
    </recommendedName>
</protein>
<evidence type="ECO:0000313" key="1">
    <source>
        <dbReference type="EMBL" id="RKH76497.1"/>
    </source>
</evidence>
<evidence type="ECO:0000313" key="2">
    <source>
        <dbReference type="Proteomes" id="UP000278907"/>
    </source>
</evidence>